<dbReference type="RefSeq" id="WP_060765264.1">
    <property type="nucleotide sequence ID" value="NZ_LCYA01000185.1"/>
</dbReference>
<dbReference type="Proteomes" id="UP000061348">
    <property type="component" value="Unassembled WGS sequence"/>
</dbReference>
<dbReference type="PATRIC" id="fig|294.194.peg.6524"/>
<dbReference type="AlphaFoldDB" id="A0A109LBC4"/>
<protein>
    <submittedName>
        <fullName evidence="1">Uncharacterized protein</fullName>
    </submittedName>
</protein>
<name>A0A109LBC4_PSEFL</name>
<reference evidence="1 2" key="1">
    <citation type="submission" date="2015-05" db="EMBL/GenBank/DDBJ databases">
        <title>A genomic and transcriptomic approach to investigate the blue pigment phenotype in Pseudomonas fluorescens.</title>
        <authorList>
            <person name="Andreani N.A."/>
            <person name="Cardazzo B."/>
        </authorList>
    </citation>
    <scope>NUCLEOTIDE SEQUENCE [LARGE SCALE GENOMIC DNA]</scope>
    <source>
        <strain evidence="1 2">Ps_22</strain>
    </source>
</reference>
<gene>
    <name evidence="1" type="ORF">PFLmoz3_05897</name>
</gene>
<proteinExistence type="predicted"/>
<accession>A0A109LBC4</accession>
<evidence type="ECO:0000313" key="2">
    <source>
        <dbReference type="Proteomes" id="UP000061348"/>
    </source>
</evidence>
<sequence>MPDLFQKLDTPPKDAKGFLWTDYVELRCLTSLDGLYGEGQVVDLETESDELMVDEEADNDDYFEGEEELPDADGEFLKNNEAVDRKWADISARLSARKISMEGYWPFEIHEGVLYRRYDAANRRHVLYVALLVASALRYCVKVRQSEVTASLEEIGFHLFKSLMPSGWQVRPFGAHQNIADGFEGTLGQKFASLAAEVYPRYVRPANEFDARNTGDGGLDIVAWHSLGDATRGHLPVAFAQCGCSPGDWEHKQFEGSPVNMDHKIGLQHPASNFYIMPHDMRSLTGGWERGDHIGKVILLDRVRIIRLVEQYALPETFPIWPFVQEAAQLRLVI</sequence>
<comment type="caution">
    <text evidence="1">The sequence shown here is derived from an EMBL/GenBank/DDBJ whole genome shotgun (WGS) entry which is preliminary data.</text>
</comment>
<evidence type="ECO:0000313" key="1">
    <source>
        <dbReference type="EMBL" id="KWV84471.1"/>
    </source>
</evidence>
<dbReference type="EMBL" id="LCYA01000185">
    <property type="protein sequence ID" value="KWV84471.1"/>
    <property type="molecule type" value="Genomic_DNA"/>
</dbReference>
<organism evidence="1 2">
    <name type="scientific">Pseudomonas fluorescens</name>
    <dbReference type="NCBI Taxonomy" id="294"/>
    <lineage>
        <taxon>Bacteria</taxon>
        <taxon>Pseudomonadati</taxon>
        <taxon>Pseudomonadota</taxon>
        <taxon>Gammaproteobacteria</taxon>
        <taxon>Pseudomonadales</taxon>
        <taxon>Pseudomonadaceae</taxon>
        <taxon>Pseudomonas</taxon>
    </lineage>
</organism>